<dbReference type="SUPFAM" id="SSF50494">
    <property type="entry name" value="Trypsin-like serine proteases"/>
    <property type="match status" value="1"/>
</dbReference>
<gene>
    <name evidence="1" type="ORF">GCM10022236_11060</name>
</gene>
<dbReference type="RefSeq" id="WP_344802195.1">
    <property type="nucleotide sequence ID" value="NZ_BAABAB010000007.1"/>
</dbReference>
<keyword evidence="2" id="KW-1185">Reference proteome</keyword>
<proteinExistence type="predicted"/>
<sequence>MRSPNALSVALASVTAAALIAAAAIGFNLWRGGWWPFTVEVASPLVPAPQLDNEQAERYSGVAQIREDSACTGWLLDTQADGPAYLITNGHCTQARNLLPTEVGLDLPAESAVTFGRGGRASSLTVKAKRVVYSSMNGTDVSVVELNASLPRLRNNGIEAYRPAPQLPSGRLVDNVGVPVQGVPAGQIAPRIGQCVTGEPVGVIELGWFFDGAQAVDCPGILGGSSGSPLFDRTDRVVGMITTTTAGATAAGGECWLNKPCERTESGARVVPDTSYAVGVQELTGCFPDGRFALADGCSLPRPGLVASAVLASVNAGTDTISAELTAPRPTSVWTGVAPLTDADACADPATYERTVAAGQRKTVIQTDLPTAEGFYVWCLQDVAAPDQPARVVLQRDLTPPARTPRLSVEQGKEGVRVQPVFSPPELSDFRIKYGPAASTDCADTAGYVAFRRVPAFIPADALPVRFCYVGADLAGNETPVFSRDLS</sequence>
<evidence type="ECO:0000313" key="2">
    <source>
        <dbReference type="Proteomes" id="UP001501490"/>
    </source>
</evidence>
<accession>A0ABP6ZKX4</accession>
<dbReference type="Proteomes" id="UP001501490">
    <property type="component" value="Unassembled WGS sequence"/>
</dbReference>
<organism evidence="1 2">
    <name type="scientific">Microlunatus ginsengisoli</name>
    <dbReference type="NCBI Taxonomy" id="363863"/>
    <lineage>
        <taxon>Bacteria</taxon>
        <taxon>Bacillati</taxon>
        <taxon>Actinomycetota</taxon>
        <taxon>Actinomycetes</taxon>
        <taxon>Propionibacteriales</taxon>
        <taxon>Propionibacteriaceae</taxon>
        <taxon>Microlunatus</taxon>
    </lineage>
</organism>
<name>A0ABP6ZKX4_9ACTN</name>
<dbReference type="EMBL" id="BAABAB010000007">
    <property type="protein sequence ID" value="GAA3611123.1"/>
    <property type="molecule type" value="Genomic_DNA"/>
</dbReference>
<evidence type="ECO:0000313" key="1">
    <source>
        <dbReference type="EMBL" id="GAA3611123.1"/>
    </source>
</evidence>
<dbReference type="Pfam" id="PF13365">
    <property type="entry name" value="Trypsin_2"/>
    <property type="match status" value="1"/>
</dbReference>
<protein>
    <submittedName>
        <fullName evidence="1">Trypsin-like peptidase domain-containing protein</fullName>
    </submittedName>
</protein>
<reference evidence="2" key="1">
    <citation type="journal article" date="2019" name="Int. J. Syst. Evol. Microbiol.">
        <title>The Global Catalogue of Microorganisms (GCM) 10K type strain sequencing project: providing services to taxonomists for standard genome sequencing and annotation.</title>
        <authorList>
            <consortium name="The Broad Institute Genomics Platform"/>
            <consortium name="The Broad Institute Genome Sequencing Center for Infectious Disease"/>
            <person name="Wu L."/>
            <person name="Ma J."/>
        </authorList>
    </citation>
    <scope>NUCLEOTIDE SEQUENCE [LARGE SCALE GENOMIC DNA]</scope>
    <source>
        <strain evidence="2">JCM 16929</strain>
    </source>
</reference>
<dbReference type="InterPro" id="IPR009003">
    <property type="entry name" value="Peptidase_S1_PA"/>
</dbReference>
<comment type="caution">
    <text evidence="1">The sequence shown here is derived from an EMBL/GenBank/DDBJ whole genome shotgun (WGS) entry which is preliminary data.</text>
</comment>